<sequence>MSPILSPTLANPLSASLEIQDRIAVLFAVAAVAVPLSFGSANSGIARRVDDIYVRDIGVGVLVAGESDATGVKNTKREESSKDLGDLNILSLDVLGHGGYGDNGILKREEDIDILGGSPYSTDLALPILDVQNI</sequence>
<feature type="transmembrane region" description="Helical" evidence="1">
    <location>
        <begin position="23"/>
        <end position="45"/>
    </location>
</feature>
<protein>
    <submittedName>
        <fullName evidence="2">Uncharacterized protein</fullName>
    </submittedName>
</protein>
<evidence type="ECO:0000313" key="2">
    <source>
        <dbReference type="EMBL" id="KAJ5232009.1"/>
    </source>
</evidence>
<comment type="caution">
    <text evidence="2">The sequence shown here is derived from an EMBL/GenBank/DDBJ whole genome shotgun (WGS) entry which is preliminary data.</text>
</comment>
<organism evidence="2 3">
    <name type="scientific">Penicillium chermesinum</name>
    <dbReference type="NCBI Taxonomy" id="63820"/>
    <lineage>
        <taxon>Eukaryota</taxon>
        <taxon>Fungi</taxon>
        <taxon>Dikarya</taxon>
        <taxon>Ascomycota</taxon>
        <taxon>Pezizomycotina</taxon>
        <taxon>Eurotiomycetes</taxon>
        <taxon>Eurotiomycetidae</taxon>
        <taxon>Eurotiales</taxon>
        <taxon>Aspergillaceae</taxon>
        <taxon>Penicillium</taxon>
    </lineage>
</organism>
<reference evidence="2" key="2">
    <citation type="journal article" date="2023" name="IMA Fungus">
        <title>Comparative genomic study of the Penicillium genus elucidates a diverse pangenome and 15 lateral gene transfer events.</title>
        <authorList>
            <person name="Petersen C."/>
            <person name="Sorensen T."/>
            <person name="Nielsen M.R."/>
            <person name="Sondergaard T.E."/>
            <person name="Sorensen J.L."/>
            <person name="Fitzpatrick D.A."/>
            <person name="Frisvad J.C."/>
            <person name="Nielsen K.L."/>
        </authorList>
    </citation>
    <scope>NUCLEOTIDE SEQUENCE</scope>
    <source>
        <strain evidence="2">IBT 19713</strain>
    </source>
</reference>
<evidence type="ECO:0000256" key="1">
    <source>
        <dbReference type="SAM" id="Phobius"/>
    </source>
</evidence>
<keyword evidence="3" id="KW-1185">Reference proteome</keyword>
<accession>A0A9W9NY97</accession>
<keyword evidence="1" id="KW-0472">Membrane</keyword>
<name>A0A9W9NY97_9EURO</name>
<dbReference type="Proteomes" id="UP001150941">
    <property type="component" value="Unassembled WGS sequence"/>
</dbReference>
<dbReference type="RefSeq" id="XP_058330002.1">
    <property type="nucleotide sequence ID" value="XM_058474262.1"/>
</dbReference>
<keyword evidence="1" id="KW-0812">Transmembrane</keyword>
<proteinExistence type="predicted"/>
<gene>
    <name evidence="2" type="ORF">N7468_004965</name>
</gene>
<evidence type="ECO:0000313" key="3">
    <source>
        <dbReference type="Proteomes" id="UP001150941"/>
    </source>
</evidence>
<reference evidence="2" key="1">
    <citation type="submission" date="2022-11" db="EMBL/GenBank/DDBJ databases">
        <authorList>
            <person name="Petersen C."/>
        </authorList>
    </citation>
    <scope>NUCLEOTIDE SEQUENCE</scope>
    <source>
        <strain evidence="2">IBT 19713</strain>
    </source>
</reference>
<dbReference type="AlphaFoldDB" id="A0A9W9NY97"/>
<dbReference type="GeneID" id="83201565"/>
<keyword evidence="1" id="KW-1133">Transmembrane helix</keyword>
<dbReference type="EMBL" id="JAPQKS010000004">
    <property type="protein sequence ID" value="KAJ5232009.1"/>
    <property type="molecule type" value="Genomic_DNA"/>
</dbReference>